<dbReference type="Proteomes" id="UP000663891">
    <property type="component" value="Unassembled WGS sequence"/>
</dbReference>
<name>A0A819IAU0_9BILA</name>
<sequence length="179" mass="19848">MNSMNKMACCFIILIAALYITQSDAIQRPTFIDRLNHLINKRSTEASTCLTNAFNDYKQAVQRALLKHNTDIQTELQKHNTHQRELRRYNHALKQALQKYNTTIDACNTPPPPTTTAVACLAPDQPCTSGGPPCCNRYHGCVYNHYGRRGYNAPDAGGMSACYAAPPSCVAGRTDCTCF</sequence>
<dbReference type="EMBL" id="CAJOAY010002053">
    <property type="protein sequence ID" value="CAF3915971.1"/>
    <property type="molecule type" value="Genomic_DNA"/>
</dbReference>
<evidence type="ECO:0000313" key="2">
    <source>
        <dbReference type="EMBL" id="CAF1239394.1"/>
    </source>
</evidence>
<evidence type="ECO:0000256" key="1">
    <source>
        <dbReference type="SAM" id="SignalP"/>
    </source>
</evidence>
<dbReference type="Proteomes" id="UP000663881">
    <property type="component" value="Unassembled WGS sequence"/>
</dbReference>
<reference evidence="3" key="1">
    <citation type="submission" date="2021-02" db="EMBL/GenBank/DDBJ databases">
        <authorList>
            <person name="Nowell W R."/>
        </authorList>
    </citation>
    <scope>NUCLEOTIDE SEQUENCE</scope>
</reference>
<accession>A0A819IAU0</accession>
<organism evidence="3 4">
    <name type="scientific">Adineta steineri</name>
    <dbReference type="NCBI Taxonomy" id="433720"/>
    <lineage>
        <taxon>Eukaryota</taxon>
        <taxon>Metazoa</taxon>
        <taxon>Spiralia</taxon>
        <taxon>Gnathifera</taxon>
        <taxon>Rotifera</taxon>
        <taxon>Eurotatoria</taxon>
        <taxon>Bdelloidea</taxon>
        <taxon>Adinetida</taxon>
        <taxon>Adinetidae</taxon>
        <taxon>Adineta</taxon>
    </lineage>
</organism>
<keyword evidence="1" id="KW-0732">Signal</keyword>
<dbReference type="AlphaFoldDB" id="A0A819IAU0"/>
<evidence type="ECO:0000313" key="3">
    <source>
        <dbReference type="EMBL" id="CAF3915971.1"/>
    </source>
</evidence>
<protein>
    <submittedName>
        <fullName evidence="3">Uncharacterized protein</fullName>
    </submittedName>
</protein>
<comment type="caution">
    <text evidence="3">The sequence shown here is derived from an EMBL/GenBank/DDBJ whole genome shotgun (WGS) entry which is preliminary data.</text>
</comment>
<feature type="chain" id="PRO_5035618415" evidence="1">
    <location>
        <begin position="26"/>
        <end position="179"/>
    </location>
</feature>
<gene>
    <name evidence="3" type="ORF">OKA104_LOCUS24989</name>
    <name evidence="2" type="ORF">VCS650_LOCUS27705</name>
</gene>
<dbReference type="EMBL" id="CAJNON010000394">
    <property type="protein sequence ID" value="CAF1239394.1"/>
    <property type="molecule type" value="Genomic_DNA"/>
</dbReference>
<feature type="signal peptide" evidence="1">
    <location>
        <begin position="1"/>
        <end position="25"/>
    </location>
</feature>
<proteinExistence type="predicted"/>
<evidence type="ECO:0000313" key="4">
    <source>
        <dbReference type="Proteomes" id="UP000663881"/>
    </source>
</evidence>